<dbReference type="Pfam" id="PF00536">
    <property type="entry name" value="SAM_1"/>
    <property type="match status" value="1"/>
</dbReference>
<proteinExistence type="predicted"/>
<protein>
    <recommendedName>
        <fullName evidence="1">SAM domain-containing protein</fullName>
    </recommendedName>
</protein>
<dbReference type="VEuPathDB" id="VectorBase:LLOJ007041"/>
<dbReference type="EMBL" id="AJWK01023261">
    <property type="status" value="NOT_ANNOTATED_CDS"/>
    <property type="molecule type" value="Genomic_DNA"/>
</dbReference>
<evidence type="ECO:0000313" key="2">
    <source>
        <dbReference type="EnsemblMetazoa" id="LLOJ007041-PA"/>
    </source>
</evidence>
<dbReference type="Gene3D" id="1.10.150.50">
    <property type="entry name" value="Transcription Factor, Ets-1"/>
    <property type="match status" value="1"/>
</dbReference>
<dbReference type="EMBL" id="AJWK01023260">
    <property type="status" value="NOT_ANNOTATED_CDS"/>
    <property type="molecule type" value="Genomic_DNA"/>
</dbReference>
<evidence type="ECO:0000313" key="3">
    <source>
        <dbReference type="Proteomes" id="UP000092461"/>
    </source>
</evidence>
<sequence>MVSGGTLTWSTFLNYFVIGHLIPNFENARIELSHFWEMTTQEFEDIGITNGRELAILAKIQYSYTGENHYMRR</sequence>
<keyword evidence="3" id="KW-1185">Reference proteome</keyword>
<dbReference type="InterPro" id="IPR001660">
    <property type="entry name" value="SAM"/>
</dbReference>
<dbReference type="AlphaFoldDB" id="A0A1B0CQ92"/>
<accession>A0A1B0CQ92</accession>
<dbReference type="Proteomes" id="UP000092461">
    <property type="component" value="Unassembled WGS sequence"/>
</dbReference>
<name>A0A1B0CQ92_LUTLO</name>
<dbReference type="InterPro" id="IPR013761">
    <property type="entry name" value="SAM/pointed_sf"/>
</dbReference>
<dbReference type="VEuPathDB" id="VectorBase:LLONM1_011109"/>
<evidence type="ECO:0000259" key="1">
    <source>
        <dbReference type="Pfam" id="PF00536"/>
    </source>
</evidence>
<dbReference type="EnsemblMetazoa" id="LLOJ007041-RA">
    <property type="protein sequence ID" value="LLOJ007041-PA"/>
    <property type="gene ID" value="LLOJ007041"/>
</dbReference>
<organism evidence="2 3">
    <name type="scientific">Lutzomyia longipalpis</name>
    <name type="common">Sand fly</name>
    <dbReference type="NCBI Taxonomy" id="7200"/>
    <lineage>
        <taxon>Eukaryota</taxon>
        <taxon>Metazoa</taxon>
        <taxon>Ecdysozoa</taxon>
        <taxon>Arthropoda</taxon>
        <taxon>Hexapoda</taxon>
        <taxon>Insecta</taxon>
        <taxon>Pterygota</taxon>
        <taxon>Neoptera</taxon>
        <taxon>Endopterygota</taxon>
        <taxon>Diptera</taxon>
        <taxon>Nematocera</taxon>
        <taxon>Psychodoidea</taxon>
        <taxon>Psychodidae</taxon>
        <taxon>Lutzomyia</taxon>
        <taxon>Lutzomyia</taxon>
    </lineage>
</organism>
<reference evidence="2" key="1">
    <citation type="submission" date="2020-05" db="UniProtKB">
        <authorList>
            <consortium name="EnsemblMetazoa"/>
        </authorList>
    </citation>
    <scope>IDENTIFICATION</scope>
    <source>
        <strain evidence="2">Jacobina</strain>
    </source>
</reference>
<dbReference type="SUPFAM" id="SSF47769">
    <property type="entry name" value="SAM/Pointed domain"/>
    <property type="match status" value="1"/>
</dbReference>
<feature type="domain" description="SAM" evidence="1">
    <location>
        <begin position="11"/>
        <end position="61"/>
    </location>
</feature>